<evidence type="ECO:0000313" key="3">
    <source>
        <dbReference type="Proteomes" id="UP001597286"/>
    </source>
</evidence>
<comment type="caution">
    <text evidence="2">The sequence shown here is derived from an EMBL/GenBank/DDBJ whole genome shotgun (WGS) entry which is preliminary data.</text>
</comment>
<name>A0ABW4PD20_9NOCA</name>
<dbReference type="SUPFAM" id="SSF52799">
    <property type="entry name" value="(Phosphotyrosine protein) phosphatases II"/>
    <property type="match status" value="1"/>
</dbReference>
<keyword evidence="3" id="KW-1185">Reference proteome</keyword>
<protein>
    <submittedName>
        <fullName evidence="2">Tyrosine-protein phosphatase</fullName>
    </submittedName>
</protein>
<feature type="chain" id="PRO_5046833512" evidence="1">
    <location>
        <begin position="34"/>
        <end position="305"/>
    </location>
</feature>
<dbReference type="EMBL" id="JBHUFB010000022">
    <property type="protein sequence ID" value="MFD1815644.1"/>
    <property type="molecule type" value="Genomic_DNA"/>
</dbReference>
<dbReference type="InterPro" id="IPR026893">
    <property type="entry name" value="Tyr/Ser_Pase_IphP-type"/>
</dbReference>
<evidence type="ECO:0000256" key="1">
    <source>
        <dbReference type="SAM" id="SignalP"/>
    </source>
</evidence>
<feature type="signal peptide" evidence="1">
    <location>
        <begin position="1"/>
        <end position="33"/>
    </location>
</feature>
<accession>A0ABW4PD20</accession>
<evidence type="ECO:0000313" key="2">
    <source>
        <dbReference type="EMBL" id="MFD1815644.1"/>
    </source>
</evidence>
<sequence length="305" mass="31948">MTNHARTTTVRVLGLVAAGTVAAGLFGPAPALADSSDITSASSGFGSVEQPTLPEIPPPSAAAIRLDGARNFRDIGGYTTTDGRTVRSGLVYRSNKLSTLTDADLAKLTAANVTLDVDLRNVSERGEAPDRLPDGVRYQVADVVSIDHGIAFHEFVPVTLGRALIDGAVTGTSDIGQTIGYPFMVNFRGSDVAFGDLLRAVATNPDGATVYHCSAGKDRTGWGTAILLTLLGVPRDIVSADFMASNAYLGRDDAVDLSWLNAAFAQAERLYGSVDAYVRDGLGVDQATVDALRAKLLNQGYDLTA</sequence>
<proteinExistence type="predicted"/>
<gene>
    <name evidence="2" type="ORF">ACFSJG_25805</name>
</gene>
<dbReference type="RefSeq" id="WP_378488103.1">
    <property type="nucleotide sequence ID" value="NZ_JBHUFB010000022.1"/>
</dbReference>
<organism evidence="2 3">
    <name type="scientific">Rhodococcus gannanensis</name>
    <dbReference type="NCBI Taxonomy" id="1960308"/>
    <lineage>
        <taxon>Bacteria</taxon>
        <taxon>Bacillati</taxon>
        <taxon>Actinomycetota</taxon>
        <taxon>Actinomycetes</taxon>
        <taxon>Mycobacteriales</taxon>
        <taxon>Nocardiaceae</taxon>
        <taxon>Rhodococcus</taxon>
    </lineage>
</organism>
<keyword evidence="1" id="KW-0732">Signal</keyword>
<reference evidence="3" key="1">
    <citation type="journal article" date="2019" name="Int. J. Syst. Evol. Microbiol.">
        <title>The Global Catalogue of Microorganisms (GCM) 10K type strain sequencing project: providing services to taxonomists for standard genome sequencing and annotation.</title>
        <authorList>
            <consortium name="The Broad Institute Genomics Platform"/>
            <consortium name="The Broad Institute Genome Sequencing Center for Infectious Disease"/>
            <person name="Wu L."/>
            <person name="Ma J."/>
        </authorList>
    </citation>
    <scope>NUCLEOTIDE SEQUENCE [LARGE SCALE GENOMIC DNA]</scope>
    <source>
        <strain evidence="3">DT72</strain>
    </source>
</reference>
<dbReference type="Gene3D" id="3.90.190.10">
    <property type="entry name" value="Protein tyrosine phosphatase superfamily"/>
    <property type="match status" value="1"/>
</dbReference>
<dbReference type="Pfam" id="PF13350">
    <property type="entry name" value="Y_phosphatase3"/>
    <property type="match status" value="1"/>
</dbReference>
<dbReference type="InterPro" id="IPR029021">
    <property type="entry name" value="Prot-tyrosine_phosphatase-like"/>
</dbReference>
<dbReference type="Proteomes" id="UP001597286">
    <property type="component" value="Unassembled WGS sequence"/>
</dbReference>